<proteinExistence type="predicted"/>
<comment type="caution">
    <text evidence="2">The sequence shown here is derived from an EMBL/GenBank/DDBJ whole genome shotgun (WGS) entry which is preliminary data.</text>
</comment>
<feature type="region of interest" description="Disordered" evidence="1">
    <location>
        <begin position="35"/>
        <end position="100"/>
    </location>
</feature>
<evidence type="ECO:0000313" key="3">
    <source>
        <dbReference type="Proteomes" id="UP000233551"/>
    </source>
</evidence>
<sequence>MPCSELACRPVFFFGLPRLPPLGSLTCSHLSESCDSHGHVPDSSLRTPRLGPWSERKRPPRRGGATRAHGRYPLEGAVSFPSSSKDARLSPSSNVFISHV</sequence>
<dbReference type="EMBL" id="PGOL01008189">
    <property type="protein sequence ID" value="PKI31968.1"/>
    <property type="molecule type" value="Genomic_DNA"/>
</dbReference>
<accession>A0A2I0HJU8</accession>
<evidence type="ECO:0000313" key="2">
    <source>
        <dbReference type="EMBL" id="PKI31968.1"/>
    </source>
</evidence>
<dbReference type="AlphaFoldDB" id="A0A2I0HJU8"/>
<evidence type="ECO:0000256" key="1">
    <source>
        <dbReference type="SAM" id="MobiDB-lite"/>
    </source>
</evidence>
<reference evidence="2 3" key="1">
    <citation type="submission" date="2017-11" db="EMBL/GenBank/DDBJ databases">
        <title>De-novo sequencing of pomegranate (Punica granatum L.) genome.</title>
        <authorList>
            <person name="Akparov Z."/>
            <person name="Amiraslanov A."/>
            <person name="Hajiyeva S."/>
            <person name="Abbasov M."/>
            <person name="Kaur K."/>
            <person name="Hamwieh A."/>
            <person name="Solovyev V."/>
            <person name="Salamov A."/>
            <person name="Braich B."/>
            <person name="Kosarev P."/>
            <person name="Mahmoud A."/>
            <person name="Hajiyev E."/>
            <person name="Babayeva S."/>
            <person name="Izzatullayeva V."/>
            <person name="Mammadov A."/>
            <person name="Mammadov A."/>
            <person name="Sharifova S."/>
            <person name="Ojaghi J."/>
            <person name="Eynullazada K."/>
            <person name="Bayramov B."/>
            <person name="Abdulazimova A."/>
            <person name="Shahmuradov I."/>
        </authorList>
    </citation>
    <scope>NUCLEOTIDE SEQUENCE [LARGE SCALE GENOMIC DNA]</scope>
    <source>
        <strain evidence="3">cv. AG2017</strain>
        <tissue evidence="2">Leaf</tissue>
    </source>
</reference>
<keyword evidence="3" id="KW-1185">Reference proteome</keyword>
<feature type="compositionally biased region" description="Polar residues" evidence="1">
    <location>
        <begin position="80"/>
        <end position="100"/>
    </location>
</feature>
<dbReference type="Proteomes" id="UP000233551">
    <property type="component" value="Unassembled WGS sequence"/>
</dbReference>
<protein>
    <submittedName>
        <fullName evidence="2">Uncharacterized protein</fullName>
    </submittedName>
</protein>
<name>A0A2I0HJU8_PUNGR</name>
<organism evidence="2 3">
    <name type="scientific">Punica granatum</name>
    <name type="common">Pomegranate</name>
    <dbReference type="NCBI Taxonomy" id="22663"/>
    <lineage>
        <taxon>Eukaryota</taxon>
        <taxon>Viridiplantae</taxon>
        <taxon>Streptophyta</taxon>
        <taxon>Embryophyta</taxon>
        <taxon>Tracheophyta</taxon>
        <taxon>Spermatophyta</taxon>
        <taxon>Magnoliopsida</taxon>
        <taxon>eudicotyledons</taxon>
        <taxon>Gunneridae</taxon>
        <taxon>Pentapetalae</taxon>
        <taxon>rosids</taxon>
        <taxon>malvids</taxon>
        <taxon>Myrtales</taxon>
        <taxon>Lythraceae</taxon>
        <taxon>Punica</taxon>
    </lineage>
</organism>
<gene>
    <name evidence="2" type="ORF">CRG98_047641</name>
</gene>